<dbReference type="WBParaSite" id="SCUD_0001529701-mRNA-1">
    <property type="protein sequence ID" value="SCUD_0001529701-mRNA-1"/>
    <property type="gene ID" value="SCUD_0001529701"/>
</dbReference>
<sequence>MSARASHSGFPVSSVSNSASQFVSARTRSPTFLRILARSSNGKSIHCFCALQALIAISSSCEYVVCLEPKVAKWTDHN</sequence>
<protein>
    <submittedName>
        <fullName evidence="1">Secreted protein</fullName>
    </submittedName>
</protein>
<organism evidence="1">
    <name type="scientific">Schistosoma curassoni</name>
    <dbReference type="NCBI Taxonomy" id="6186"/>
    <lineage>
        <taxon>Eukaryota</taxon>
        <taxon>Metazoa</taxon>
        <taxon>Spiralia</taxon>
        <taxon>Lophotrochozoa</taxon>
        <taxon>Platyhelminthes</taxon>
        <taxon>Trematoda</taxon>
        <taxon>Digenea</taxon>
        <taxon>Strigeidida</taxon>
        <taxon>Schistosomatoidea</taxon>
        <taxon>Schistosomatidae</taxon>
        <taxon>Schistosoma</taxon>
    </lineage>
</organism>
<dbReference type="AlphaFoldDB" id="A0A183KJT6"/>
<evidence type="ECO:0000313" key="1">
    <source>
        <dbReference type="WBParaSite" id="SCUD_0001529701-mRNA-1"/>
    </source>
</evidence>
<reference evidence="1" key="1">
    <citation type="submission" date="2016-06" db="UniProtKB">
        <authorList>
            <consortium name="WormBaseParasite"/>
        </authorList>
    </citation>
    <scope>IDENTIFICATION</scope>
</reference>
<name>A0A183KJT6_9TREM</name>
<proteinExistence type="predicted"/>
<accession>A0A183KJT6</accession>